<dbReference type="Proteomes" id="UP000831534">
    <property type="component" value="Chromosome"/>
</dbReference>
<proteinExistence type="predicted"/>
<dbReference type="InterPro" id="IPR011006">
    <property type="entry name" value="CheY-like_superfamily"/>
</dbReference>
<dbReference type="RefSeq" id="WP_027008929.1">
    <property type="nucleotide sequence ID" value="NZ_CP091521.1"/>
</dbReference>
<feature type="domain" description="Response regulatory" evidence="3">
    <location>
        <begin position="3"/>
        <end position="121"/>
    </location>
</feature>
<keyword evidence="1 2" id="KW-0597">Phosphoprotein</keyword>
<gene>
    <name evidence="4" type="ORF">LVJ77_00105</name>
</gene>
<keyword evidence="5" id="KW-1185">Reference proteome</keyword>
<evidence type="ECO:0000313" key="5">
    <source>
        <dbReference type="Proteomes" id="UP000831534"/>
    </source>
</evidence>
<evidence type="ECO:0000259" key="3">
    <source>
        <dbReference type="PROSITE" id="PS50110"/>
    </source>
</evidence>
<dbReference type="EMBL" id="CP091521">
    <property type="protein sequence ID" value="XHH50161.1"/>
    <property type="molecule type" value="Genomic_DNA"/>
</dbReference>
<reference evidence="4 5" key="1">
    <citation type="journal article" date="2022" name="Res Sq">
        <title>Evolution of multicellular longitudinally dividing oral cavity symbionts (Neisseriaceae).</title>
        <authorList>
            <person name="Nyongesa S."/>
            <person name="Weber P."/>
            <person name="Bernet E."/>
            <person name="Pullido F."/>
            <person name="Nieckarz M."/>
            <person name="Delaby M."/>
            <person name="Nieves C."/>
            <person name="Viehboeck T."/>
            <person name="Krause N."/>
            <person name="Rivera-Millot A."/>
            <person name="Nakamura A."/>
            <person name="Vischer N."/>
            <person name="VanNieuwenhze M."/>
            <person name="Brun Y."/>
            <person name="Cava F."/>
            <person name="Bulgheresi S."/>
            <person name="Veyrier F."/>
        </authorList>
    </citation>
    <scope>NUCLEOTIDE SEQUENCE [LARGE SCALE GENOMIC DNA]</scope>
    <source>
        <strain evidence="4 5">17694</strain>
    </source>
</reference>
<dbReference type="SUPFAM" id="SSF52172">
    <property type="entry name" value="CheY-like"/>
    <property type="match status" value="1"/>
</dbReference>
<feature type="modified residue" description="4-aspartylphosphate" evidence="2">
    <location>
        <position position="56"/>
    </location>
</feature>
<dbReference type="KEGG" id="ckh:LVJ77_00105"/>
<name>A0ABD8B835_9NEIS</name>
<dbReference type="InterPro" id="IPR050595">
    <property type="entry name" value="Bact_response_regulator"/>
</dbReference>
<evidence type="ECO:0000256" key="1">
    <source>
        <dbReference type="ARBA" id="ARBA00022553"/>
    </source>
</evidence>
<accession>A0ABD8B835</accession>
<protein>
    <submittedName>
        <fullName evidence="4">Response regulator</fullName>
    </submittedName>
</protein>
<evidence type="ECO:0000313" key="4">
    <source>
        <dbReference type="EMBL" id="XHH50161.1"/>
    </source>
</evidence>
<dbReference type="PROSITE" id="PS50110">
    <property type="entry name" value="RESPONSE_REGULATORY"/>
    <property type="match status" value="1"/>
</dbReference>
<dbReference type="Pfam" id="PF00072">
    <property type="entry name" value="Response_reg"/>
    <property type="match status" value="1"/>
</dbReference>
<evidence type="ECO:0000256" key="2">
    <source>
        <dbReference type="PROSITE-ProRule" id="PRU00169"/>
    </source>
</evidence>
<organism evidence="4 5">
    <name type="scientific">Conchiformibius kuhniae</name>
    <dbReference type="NCBI Taxonomy" id="211502"/>
    <lineage>
        <taxon>Bacteria</taxon>
        <taxon>Pseudomonadati</taxon>
        <taxon>Pseudomonadota</taxon>
        <taxon>Betaproteobacteria</taxon>
        <taxon>Neisseriales</taxon>
        <taxon>Neisseriaceae</taxon>
        <taxon>Conchiformibius</taxon>
    </lineage>
</organism>
<dbReference type="InterPro" id="IPR001789">
    <property type="entry name" value="Sig_transdc_resp-reg_receiver"/>
</dbReference>
<dbReference type="PANTHER" id="PTHR44591">
    <property type="entry name" value="STRESS RESPONSE REGULATOR PROTEIN 1"/>
    <property type="match status" value="1"/>
</dbReference>
<dbReference type="PANTHER" id="PTHR44591:SF23">
    <property type="entry name" value="CHEY SUBFAMILY"/>
    <property type="match status" value="1"/>
</dbReference>
<dbReference type="SMART" id="SM00448">
    <property type="entry name" value="REC"/>
    <property type="match status" value="1"/>
</dbReference>
<dbReference type="AlphaFoldDB" id="A0ABD8B835"/>
<sequence length="135" mass="15018">MKRLLIVDDSDVIRNKIDRDVANGVHPPLQVVGKAKNGVEAIVMFKKYRPQLVTMDLTMPEMDGLQCIKEMAALDRNVNILVISALSDEYSGLLALQYGARGFLYKPFNDYELREAVAQLLAASDLAESNHPRAS</sequence>
<dbReference type="Gene3D" id="3.40.50.2300">
    <property type="match status" value="1"/>
</dbReference>